<reference evidence="1 2" key="1">
    <citation type="submission" date="2016-05" db="EMBL/GenBank/DDBJ databases">
        <authorList>
            <person name="Lavstsen T."/>
            <person name="Jespersen J.S."/>
        </authorList>
    </citation>
    <scope>NUCLEOTIDE SEQUENCE [LARGE SCALE GENOMIC DNA]</scope>
    <source>
        <strain evidence="1 2">KCJ1736</strain>
    </source>
</reference>
<evidence type="ECO:0000313" key="1">
    <source>
        <dbReference type="EMBL" id="OAE43601.1"/>
    </source>
</evidence>
<organism evidence="1 2">
    <name type="scientific">Agrobacterium tumefaciens</name>
    <dbReference type="NCBI Taxonomy" id="358"/>
    <lineage>
        <taxon>Bacteria</taxon>
        <taxon>Pseudomonadati</taxon>
        <taxon>Pseudomonadota</taxon>
        <taxon>Alphaproteobacteria</taxon>
        <taxon>Hyphomicrobiales</taxon>
        <taxon>Rhizobiaceae</taxon>
        <taxon>Rhizobium/Agrobacterium group</taxon>
        <taxon>Agrobacterium</taxon>
        <taxon>Agrobacterium tumefaciens complex</taxon>
    </lineage>
</organism>
<dbReference type="EMBL" id="LXPS01000022">
    <property type="protein sequence ID" value="OAE43601.1"/>
    <property type="molecule type" value="Genomic_DNA"/>
</dbReference>
<dbReference type="InterPro" id="IPR045720">
    <property type="entry name" value="DUF6074"/>
</dbReference>
<gene>
    <name evidence="1" type="ORF">A7J57_04880</name>
</gene>
<dbReference type="RefSeq" id="WP_063949615.1">
    <property type="nucleotide sequence ID" value="NZ_LXPS01000022.1"/>
</dbReference>
<accession>A0A176X9J3</accession>
<evidence type="ECO:0000313" key="2">
    <source>
        <dbReference type="Proteomes" id="UP000077098"/>
    </source>
</evidence>
<dbReference type="Pfam" id="PF19551">
    <property type="entry name" value="DUF6074"/>
    <property type="match status" value="1"/>
</dbReference>
<proteinExistence type="predicted"/>
<name>A0A176X9J3_AGRTU</name>
<comment type="caution">
    <text evidence="1">The sequence shown here is derived from an EMBL/GenBank/DDBJ whole genome shotgun (WGS) entry which is preliminary data.</text>
</comment>
<protein>
    <submittedName>
        <fullName evidence="1">Uncharacterized protein</fullName>
    </submittedName>
</protein>
<dbReference type="Proteomes" id="UP000077098">
    <property type="component" value="Unassembled WGS sequence"/>
</dbReference>
<dbReference type="AlphaFoldDB" id="A0A176X9J3"/>
<sequence>MSEASRVLLFPLNRCVSTIRQTALEWIEQPTQADADIFERGITESIVTNLIMLGASPAEIGRQMGAFWHAVEIEAERVLNLNQSKG</sequence>